<keyword evidence="2" id="KW-1185">Reference proteome</keyword>
<dbReference type="EMBL" id="JAMWMR010000021">
    <property type="protein sequence ID" value="MCN9243414.1"/>
    <property type="molecule type" value="Genomic_DNA"/>
</dbReference>
<dbReference type="Pfam" id="PF10025">
    <property type="entry name" value="DUF2267"/>
    <property type="match status" value="1"/>
</dbReference>
<dbReference type="RefSeq" id="WP_252426786.1">
    <property type="nucleotide sequence ID" value="NZ_JAMWMR010000021.1"/>
</dbReference>
<evidence type="ECO:0000313" key="1">
    <source>
        <dbReference type="EMBL" id="MCN9243414.1"/>
    </source>
</evidence>
<name>A0ABT0ZIK7_9ACTN</name>
<dbReference type="InterPro" id="IPR038282">
    <property type="entry name" value="DUF2267_sf"/>
</dbReference>
<protein>
    <submittedName>
        <fullName evidence="1">DUF2267 domain-containing protein</fullName>
    </submittedName>
</protein>
<proteinExistence type="predicted"/>
<dbReference type="Gene3D" id="1.10.490.110">
    <property type="entry name" value="Uncharacterized conserved protein DUF2267"/>
    <property type="match status" value="1"/>
</dbReference>
<gene>
    <name evidence="1" type="ORF">NGF19_21945</name>
</gene>
<evidence type="ECO:0000313" key="2">
    <source>
        <dbReference type="Proteomes" id="UP001523219"/>
    </source>
</evidence>
<accession>A0ABT0ZIK7</accession>
<organism evidence="1 2">
    <name type="scientific">Streptomyces macrolidinus</name>
    <dbReference type="NCBI Taxonomy" id="2952607"/>
    <lineage>
        <taxon>Bacteria</taxon>
        <taxon>Bacillati</taxon>
        <taxon>Actinomycetota</taxon>
        <taxon>Actinomycetes</taxon>
        <taxon>Kitasatosporales</taxon>
        <taxon>Streptomycetaceae</taxon>
        <taxon>Streptomyces</taxon>
    </lineage>
</organism>
<comment type="caution">
    <text evidence="1">The sequence shown here is derived from an EMBL/GenBank/DDBJ whole genome shotgun (WGS) entry which is preliminary data.</text>
</comment>
<dbReference type="Proteomes" id="UP001523219">
    <property type="component" value="Unassembled WGS sequence"/>
</dbReference>
<sequence>MSATHPSDFNHTVHTANVWLKAVAESMGTEDRHLAHRVLRTWLHTLRDRLTVDVAAHFAAQLPEVMRGAYYDGWNPSVVPIKYDRDGYVNRFSQEARVSVEDVPEMAAAVTTAVHERVSPGQLEAALEQVPHGIRNLLLQPAS</sequence>
<reference evidence="1 2" key="1">
    <citation type="submission" date="2022-05" db="EMBL/GenBank/DDBJ databases">
        <title>Streptomyces sp. nov. RY43-2 isolated from soil of a peat swamp forest.</title>
        <authorList>
            <person name="Kanchanasin P."/>
            <person name="Tanasupawat S."/>
            <person name="Phongsopitanun W."/>
        </authorList>
    </citation>
    <scope>NUCLEOTIDE SEQUENCE [LARGE SCALE GENOMIC DNA]</scope>
    <source>
        <strain evidence="1 2">RY43-2</strain>
    </source>
</reference>
<dbReference type="InterPro" id="IPR018727">
    <property type="entry name" value="DUF2267"/>
</dbReference>